<dbReference type="AlphaFoldDB" id="A0A318EC33"/>
<organism evidence="2 3">
    <name type="scientific">Sinimarinibacterium flocculans</name>
    <dbReference type="NCBI Taxonomy" id="985250"/>
    <lineage>
        <taxon>Bacteria</taxon>
        <taxon>Pseudomonadati</taxon>
        <taxon>Pseudomonadota</taxon>
        <taxon>Gammaproteobacteria</taxon>
        <taxon>Nevskiales</taxon>
        <taxon>Nevskiaceae</taxon>
        <taxon>Sinimarinibacterium</taxon>
    </lineage>
</organism>
<dbReference type="Gene3D" id="1.20.120.1630">
    <property type="match status" value="1"/>
</dbReference>
<feature type="transmembrane region" description="Helical" evidence="1">
    <location>
        <begin position="63"/>
        <end position="84"/>
    </location>
</feature>
<feature type="transmembrane region" description="Helical" evidence="1">
    <location>
        <begin position="212"/>
        <end position="236"/>
    </location>
</feature>
<dbReference type="PANTHER" id="PTHR32251:SF17">
    <property type="entry name" value="STEROID 5-ALPHA REDUCTASE C-TERMINAL DOMAIN-CONTAINING PROTEIN"/>
    <property type="match status" value="1"/>
</dbReference>
<keyword evidence="1" id="KW-0472">Membrane</keyword>
<protein>
    <submittedName>
        <fullName evidence="2">Steroid 5-alpha reductase family enzyme</fullName>
    </submittedName>
</protein>
<dbReference type="GO" id="GO:0016020">
    <property type="term" value="C:membrane"/>
    <property type="evidence" value="ECO:0007669"/>
    <property type="project" value="TreeGrafter"/>
</dbReference>
<dbReference type="Pfam" id="PF06966">
    <property type="entry name" value="DUF1295"/>
    <property type="match status" value="1"/>
</dbReference>
<keyword evidence="1" id="KW-0812">Transmembrane</keyword>
<feature type="transmembrane region" description="Helical" evidence="1">
    <location>
        <begin position="113"/>
        <end position="135"/>
    </location>
</feature>
<dbReference type="Proteomes" id="UP000248330">
    <property type="component" value="Unassembled WGS sequence"/>
</dbReference>
<name>A0A318EC33_9GAMM</name>
<feature type="transmembrane region" description="Helical" evidence="1">
    <location>
        <begin position="142"/>
        <end position="162"/>
    </location>
</feature>
<dbReference type="EMBL" id="QICN01000006">
    <property type="protein sequence ID" value="PXV67037.1"/>
    <property type="molecule type" value="Genomic_DNA"/>
</dbReference>
<reference evidence="2 3" key="1">
    <citation type="submission" date="2018-04" db="EMBL/GenBank/DDBJ databases">
        <title>Genomic Encyclopedia of Type Strains, Phase IV (KMG-IV): sequencing the most valuable type-strain genomes for metagenomic binning, comparative biology and taxonomic classification.</title>
        <authorList>
            <person name="Goeker M."/>
        </authorList>
    </citation>
    <scope>NUCLEOTIDE SEQUENCE [LARGE SCALE GENOMIC DNA]</scope>
    <source>
        <strain evidence="2 3">DSM 104150</strain>
    </source>
</reference>
<comment type="caution">
    <text evidence="2">The sequence shown here is derived from an EMBL/GenBank/DDBJ whole genome shotgun (WGS) entry which is preliminary data.</text>
</comment>
<sequence>MLPADMSLTAAFALSVLVAVAAKTGAWLWQLRTRNAGMVDAIWAWTLGGLAGLYALCGDAPAVLRLLVAVMGGAWGLRLGWHLWVRNHGKAEDWRYAQLRKEWGAGADSKMFWFFQFQNVFTLMLAASAFAPVAYRDTMPPAWAIGLAVLLWFGSIAGEGIADRQMERFRANPANKGTVCRDGLWRYSRHPNYFFECVHWAAYVPLALGAPWGWVSLAAPAIMAFLLLKLSGVPMLEAEMSRRKPGYDAYVRSTSALIPWPPKA</sequence>
<keyword evidence="1" id="KW-1133">Transmembrane helix</keyword>
<dbReference type="PROSITE" id="PS50244">
    <property type="entry name" value="S5A_REDUCTASE"/>
    <property type="match status" value="1"/>
</dbReference>
<evidence type="ECO:0000256" key="1">
    <source>
        <dbReference type="SAM" id="Phobius"/>
    </source>
</evidence>
<feature type="transmembrane region" description="Helical" evidence="1">
    <location>
        <begin position="37"/>
        <end position="56"/>
    </location>
</feature>
<dbReference type="PANTHER" id="PTHR32251">
    <property type="entry name" value="3-OXO-5-ALPHA-STEROID 4-DEHYDROGENASE"/>
    <property type="match status" value="1"/>
</dbReference>
<accession>A0A318EC33</accession>
<proteinExistence type="predicted"/>
<gene>
    <name evidence="2" type="ORF">C8D93_10610</name>
</gene>
<evidence type="ECO:0000313" key="2">
    <source>
        <dbReference type="EMBL" id="PXV67037.1"/>
    </source>
</evidence>
<keyword evidence="3" id="KW-1185">Reference proteome</keyword>
<dbReference type="InterPro" id="IPR010721">
    <property type="entry name" value="UstE-like"/>
</dbReference>
<evidence type="ECO:0000313" key="3">
    <source>
        <dbReference type="Proteomes" id="UP000248330"/>
    </source>
</evidence>